<reference evidence="2 3" key="1">
    <citation type="submission" date="2018-11" db="EMBL/GenBank/DDBJ databases">
        <title>Whole genome sequence of Streptomyces chrestomyceticus NBRC 13444(T).</title>
        <authorList>
            <person name="Komaki H."/>
            <person name="Tamura T."/>
        </authorList>
    </citation>
    <scope>NUCLEOTIDE SEQUENCE [LARGE SCALE GENOMIC DNA]</scope>
    <source>
        <strain evidence="2 3">NBRC 13444</strain>
    </source>
</reference>
<dbReference type="RefSeq" id="WP_033033237.1">
    <property type="nucleotide sequence ID" value="NZ_BHZC01000001.1"/>
</dbReference>
<name>A0A7U9L321_9ACTN</name>
<dbReference type="EMBL" id="BHZC01000001">
    <property type="protein sequence ID" value="GCD39586.1"/>
    <property type="molecule type" value="Genomic_DNA"/>
</dbReference>
<protein>
    <recommendedName>
        <fullName evidence="4">Secreted protein</fullName>
    </recommendedName>
</protein>
<comment type="caution">
    <text evidence="2">The sequence shown here is derived from an EMBL/GenBank/DDBJ whole genome shotgun (WGS) entry which is preliminary data.</text>
</comment>
<organism evidence="2 3">
    <name type="scientific">Streptomyces chrestomyceticus JCM 4735</name>
    <dbReference type="NCBI Taxonomy" id="1306181"/>
    <lineage>
        <taxon>Bacteria</taxon>
        <taxon>Bacillati</taxon>
        <taxon>Actinomycetota</taxon>
        <taxon>Actinomycetes</taxon>
        <taxon>Kitasatosporales</taxon>
        <taxon>Streptomycetaceae</taxon>
        <taxon>Streptomyces</taxon>
    </lineage>
</organism>
<feature type="signal peptide" evidence="1">
    <location>
        <begin position="1"/>
        <end position="26"/>
    </location>
</feature>
<dbReference type="Proteomes" id="UP000287830">
    <property type="component" value="Unassembled WGS sequence"/>
</dbReference>
<evidence type="ECO:0000313" key="3">
    <source>
        <dbReference type="Proteomes" id="UP000287830"/>
    </source>
</evidence>
<gene>
    <name evidence="2" type="ORF">OEIGOIKO_07442</name>
</gene>
<dbReference type="GeneID" id="95626098"/>
<sequence>MKITSCILAGAAASGALLAATAPTHATDVLNLVNAKRIPVSVVSAGNTSADNVQITSIKQSGGE</sequence>
<keyword evidence="1" id="KW-0732">Signal</keyword>
<accession>A0A7U9L321</accession>
<dbReference type="AlphaFoldDB" id="A0A7U9L321"/>
<proteinExistence type="predicted"/>
<evidence type="ECO:0000256" key="1">
    <source>
        <dbReference type="SAM" id="SignalP"/>
    </source>
</evidence>
<evidence type="ECO:0000313" key="2">
    <source>
        <dbReference type="EMBL" id="GCD39586.1"/>
    </source>
</evidence>
<feature type="chain" id="PRO_5031563121" description="Secreted protein" evidence="1">
    <location>
        <begin position="27"/>
        <end position="64"/>
    </location>
</feature>
<evidence type="ECO:0008006" key="4">
    <source>
        <dbReference type="Google" id="ProtNLM"/>
    </source>
</evidence>